<accession>A0A7Z0GNK5</accession>
<sequence length="444" mass="48231">MNDKYQIIAALNARGPLHDGQALADAVLSAVRTGDIPEGSRMPTIVEVAEETALSTATVSRAWSSLGQLGVVRTRRRGGTVVVRPSPPTAYRHRGQEQTNITHYLSAGYPDPELLVELPPLLQKVAHRTDYDGYAAKDRISSTLFDRIMDTADHRPESALIYTDVMAAMYDILRVLVPKGRPIIVGEPDFPLYALILRQLGLKLLPVPLGPHGYDLARLEEGLQAGASTMLLQTRVQNPTGLMIPNENVQGIADLLLRHDGLALEVDHHLGLAPEASVRLAALAPSNTLLMISYGKVLHPDIRVAPLLGPEDLLYRISTTRMGSWVSALNRNLLEAALTDPEADATIDRARKEYARRRTIFTEAFARRGLEVESNAGVNMWLPVRSEEAVLARLAEKGISVSAGREYSHGGSPVSHIYLSLGLAGADPRWIAEACAEAALEGGN</sequence>
<dbReference type="PANTHER" id="PTHR46577">
    <property type="entry name" value="HTH-TYPE TRANSCRIPTIONAL REGULATORY PROTEIN GABR"/>
    <property type="match status" value="1"/>
</dbReference>
<dbReference type="PANTHER" id="PTHR46577:SF2">
    <property type="entry name" value="TRANSCRIPTIONAL REGULATORY PROTEIN"/>
    <property type="match status" value="1"/>
</dbReference>
<dbReference type="GO" id="GO:0003677">
    <property type="term" value="F:DNA binding"/>
    <property type="evidence" value="ECO:0007669"/>
    <property type="project" value="UniProtKB-KW"/>
</dbReference>
<protein>
    <submittedName>
        <fullName evidence="7">DNA-binding transcriptional MocR family regulator</fullName>
    </submittedName>
</protein>
<organism evidence="7 8">
    <name type="scientific">Nesterenkonia xinjiangensis</name>
    <dbReference type="NCBI Taxonomy" id="225327"/>
    <lineage>
        <taxon>Bacteria</taxon>
        <taxon>Bacillati</taxon>
        <taxon>Actinomycetota</taxon>
        <taxon>Actinomycetes</taxon>
        <taxon>Micrococcales</taxon>
        <taxon>Micrococcaceae</taxon>
        <taxon>Nesterenkonia</taxon>
    </lineage>
</organism>
<dbReference type="Gene3D" id="1.10.10.10">
    <property type="entry name" value="Winged helix-like DNA-binding domain superfamily/Winged helix DNA-binding domain"/>
    <property type="match status" value="1"/>
</dbReference>
<comment type="caution">
    <text evidence="7">The sequence shown here is derived from an EMBL/GenBank/DDBJ whole genome shotgun (WGS) entry which is preliminary data.</text>
</comment>
<evidence type="ECO:0000256" key="3">
    <source>
        <dbReference type="ARBA" id="ARBA00023015"/>
    </source>
</evidence>
<dbReference type="RefSeq" id="WP_179541570.1">
    <property type="nucleotide sequence ID" value="NZ_BAAALL010000002.1"/>
</dbReference>
<dbReference type="GO" id="GO:0003700">
    <property type="term" value="F:DNA-binding transcription factor activity"/>
    <property type="evidence" value="ECO:0007669"/>
    <property type="project" value="InterPro"/>
</dbReference>
<dbReference type="Pfam" id="PF00392">
    <property type="entry name" value="GntR"/>
    <property type="match status" value="1"/>
</dbReference>
<evidence type="ECO:0000313" key="7">
    <source>
        <dbReference type="EMBL" id="NYJ78193.1"/>
    </source>
</evidence>
<dbReference type="InterPro" id="IPR051446">
    <property type="entry name" value="HTH_trans_reg/aminotransferase"/>
</dbReference>
<dbReference type="InterPro" id="IPR004839">
    <property type="entry name" value="Aminotransferase_I/II_large"/>
</dbReference>
<dbReference type="SUPFAM" id="SSF46785">
    <property type="entry name" value="Winged helix' DNA-binding domain"/>
    <property type="match status" value="1"/>
</dbReference>
<keyword evidence="2" id="KW-0663">Pyridoxal phosphate</keyword>
<evidence type="ECO:0000256" key="1">
    <source>
        <dbReference type="ARBA" id="ARBA00005384"/>
    </source>
</evidence>
<dbReference type="InterPro" id="IPR000524">
    <property type="entry name" value="Tscrpt_reg_HTH_GntR"/>
</dbReference>
<dbReference type="InterPro" id="IPR015424">
    <property type="entry name" value="PyrdxlP-dep_Trfase"/>
</dbReference>
<dbReference type="AlphaFoldDB" id="A0A7Z0GNK5"/>
<keyword evidence="8" id="KW-1185">Reference proteome</keyword>
<evidence type="ECO:0000256" key="4">
    <source>
        <dbReference type="ARBA" id="ARBA00023125"/>
    </source>
</evidence>
<keyword evidence="5" id="KW-0804">Transcription</keyword>
<evidence type="ECO:0000256" key="2">
    <source>
        <dbReference type="ARBA" id="ARBA00022898"/>
    </source>
</evidence>
<dbReference type="Proteomes" id="UP000535437">
    <property type="component" value="Unassembled WGS sequence"/>
</dbReference>
<keyword evidence="3" id="KW-0805">Transcription regulation</keyword>
<name>A0A7Z0GNK5_9MICC</name>
<dbReference type="Gene3D" id="3.40.640.10">
    <property type="entry name" value="Type I PLP-dependent aspartate aminotransferase-like (Major domain)"/>
    <property type="match status" value="1"/>
</dbReference>
<feature type="domain" description="HTH gntR-type" evidence="6">
    <location>
        <begin position="17"/>
        <end position="85"/>
    </location>
</feature>
<proteinExistence type="inferred from homology"/>
<evidence type="ECO:0000256" key="5">
    <source>
        <dbReference type="ARBA" id="ARBA00023163"/>
    </source>
</evidence>
<dbReference type="EMBL" id="JACCFY010000001">
    <property type="protein sequence ID" value="NYJ78193.1"/>
    <property type="molecule type" value="Genomic_DNA"/>
</dbReference>
<dbReference type="InterPro" id="IPR015421">
    <property type="entry name" value="PyrdxlP-dep_Trfase_major"/>
</dbReference>
<dbReference type="InterPro" id="IPR036390">
    <property type="entry name" value="WH_DNA-bd_sf"/>
</dbReference>
<dbReference type="GO" id="GO:0030170">
    <property type="term" value="F:pyridoxal phosphate binding"/>
    <property type="evidence" value="ECO:0007669"/>
    <property type="project" value="InterPro"/>
</dbReference>
<dbReference type="CDD" id="cd00609">
    <property type="entry name" value="AAT_like"/>
    <property type="match status" value="1"/>
</dbReference>
<reference evidence="7 8" key="1">
    <citation type="submission" date="2020-07" db="EMBL/GenBank/DDBJ databases">
        <title>Sequencing the genomes of 1000 actinobacteria strains.</title>
        <authorList>
            <person name="Klenk H.-P."/>
        </authorList>
    </citation>
    <scope>NUCLEOTIDE SEQUENCE [LARGE SCALE GENOMIC DNA]</scope>
    <source>
        <strain evidence="7 8">DSM 15475</strain>
    </source>
</reference>
<comment type="similarity">
    <text evidence="1">In the C-terminal section; belongs to the class-I pyridoxal-phosphate-dependent aminotransferase family.</text>
</comment>
<gene>
    <name evidence="7" type="ORF">HNR09_001604</name>
</gene>
<dbReference type="PROSITE" id="PS50949">
    <property type="entry name" value="HTH_GNTR"/>
    <property type="match status" value="1"/>
</dbReference>
<evidence type="ECO:0000313" key="8">
    <source>
        <dbReference type="Proteomes" id="UP000535437"/>
    </source>
</evidence>
<keyword evidence="4 7" id="KW-0238">DNA-binding</keyword>
<evidence type="ECO:0000259" key="6">
    <source>
        <dbReference type="PROSITE" id="PS50949"/>
    </source>
</evidence>
<dbReference type="SUPFAM" id="SSF53383">
    <property type="entry name" value="PLP-dependent transferases"/>
    <property type="match status" value="1"/>
</dbReference>
<dbReference type="SMART" id="SM00345">
    <property type="entry name" value="HTH_GNTR"/>
    <property type="match status" value="1"/>
</dbReference>
<dbReference type="InterPro" id="IPR036388">
    <property type="entry name" value="WH-like_DNA-bd_sf"/>
</dbReference>
<dbReference type="Pfam" id="PF00155">
    <property type="entry name" value="Aminotran_1_2"/>
    <property type="match status" value="1"/>
</dbReference>